<protein>
    <submittedName>
        <fullName evidence="1">Uncharacterized protein</fullName>
    </submittedName>
</protein>
<keyword evidence="2" id="KW-1185">Reference proteome</keyword>
<organism evidence="1 2">
    <name type="scientific">Mya arenaria</name>
    <name type="common">Soft-shell clam</name>
    <dbReference type="NCBI Taxonomy" id="6604"/>
    <lineage>
        <taxon>Eukaryota</taxon>
        <taxon>Metazoa</taxon>
        <taxon>Spiralia</taxon>
        <taxon>Lophotrochozoa</taxon>
        <taxon>Mollusca</taxon>
        <taxon>Bivalvia</taxon>
        <taxon>Autobranchia</taxon>
        <taxon>Heteroconchia</taxon>
        <taxon>Euheterodonta</taxon>
        <taxon>Imparidentia</taxon>
        <taxon>Neoheterodontei</taxon>
        <taxon>Myida</taxon>
        <taxon>Myoidea</taxon>
        <taxon>Myidae</taxon>
        <taxon>Mya</taxon>
    </lineage>
</organism>
<name>A0ABY7F254_MYAAR</name>
<accession>A0ABY7F254</accession>
<reference evidence="1" key="1">
    <citation type="submission" date="2022-11" db="EMBL/GenBank/DDBJ databases">
        <title>Centuries of genome instability and evolution in soft-shell clam transmissible cancer (bioRxiv).</title>
        <authorList>
            <person name="Hart S.F.M."/>
            <person name="Yonemitsu M.A."/>
            <person name="Giersch R.M."/>
            <person name="Beal B.F."/>
            <person name="Arriagada G."/>
            <person name="Davis B.W."/>
            <person name="Ostrander E.A."/>
            <person name="Goff S.P."/>
            <person name="Metzger M.J."/>
        </authorList>
    </citation>
    <scope>NUCLEOTIDE SEQUENCE</scope>
    <source>
        <strain evidence="1">MELC-2E11</strain>
        <tissue evidence="1">Siphon/mantle</tissue>
    </source>
</reference>
<dbReference type="EMBL" id="CP111020">
    <property type="protein sequence ID" value="WAR15147.1"/>
    <property type="molecule type" value="Genomic_DNA"/>
</dbReference>
<proteinExistence type="predicted"/>
<gene>
    <name evidence="1" type="ORF">MAR_005252</name>
</gene>
<evidence type="ECO:0000313" key="2">
    <source>
        <dbReference type="Proteomes" id="UP001164746"/>
    </source>
</evidence>
<evidence type="ECO:0000313" key="1">
    <source>
        <dbReference type="EMBL" id="WAR15147.1"/>
    </source>
</evidence>
<dbReference type="Proteomes" id="UP001164746">
    <property type="component" value="Chromosome 9"/>
</dbReference>
<sequence length="185" mass="21374">MYRFIPDEDMKQTVNFDLMEALNWMEPPAIHQNMTHYGYAFVTRRSSFVSKARTSKMMIVFLLAFAFLHICTSREIVKKNAVIFYFKDTDERDLAFDDKPSIDDEVVDFNVDKQGPLEYPGDCHTKRLINFAKKGGCTLKTGPHISVYRDGKFVTSIPHNVKDNPTCESIIDELNEHCSKAFDMK</sequence>